<evidence type="ECO:0000313" key="3">
    <source>
        <dbReference type="EMBL" id="APH55549.1"/>
    </source>
</evidence>
<sequence length="264" mass="28803">MAAGYEDGDSTRLVLSLSRLFRSKDASAIQSTPKKPALWKTRMYSLRHSSDDTTSSRPVWWPLTGLATIMTMLAIPLLDRGWSSWAHAILPPWKPVFIWMTRPAEMAAPLGALYLLLAALAAASGRWRPGRMGWALIAAALAALVAVPVKDELKYLFGRPWPETWIDNNPSWIGNGIFGFFPLHGGRGWASFPSGHTTMITAPMAALRDRLPELRGFWLLPVACVAIGLLGADFHFISDVTAGMLTGITCGAGLSTIIRSSERS</sequence>
<dbReference type="Proteomes" id="UP000182373">
    <property type="component" value="Chromosome"/>
</dbReference>
<dbReference type="Pfam" id="PF01569">
    <property type="entry name" value="PAP2"/>
    <property type="match status" value="1"/>
</dbReference>
<dbReference type="InterPro" id="IPR036938">
    <property type="entry name" value="PAP2/HPO_sf"/>
</dbReference>
<reference evidence="4" key="1">
    <citation type="submission" date="2016-11" db="EMBL/GenBank/DDBJ databases">
        <title>Comparative genomic and phenotypic analysis of Granulibacter bethesdensis clinical isolates from patients with chronic granulomatous disease.</title>
        <authorList>
            <person name="Zarember K.A."/>
            <person name="Porcella S.F."/>
            <person name="Chu J."/>
            <person name="Ding L."/>
            <person name="Dahlstrom E."/>
            <person name="Barbian K."/>
            <person name="Martens C."/>
            <person name="Sykora L."/>
            <person name="Kramer S."/>
            <person name="Pettinato A.M."/>
            <person name="Hong H."/>
            <person name="Wald G."/>
            <person name="Berg L.J."/>
            <person name="Rogge L.S."/>
            <person name="Greenberg D.E."/>
            <person name="Falcone E.L."/>
            <person name="Neves J.F."/>
            <person name="Simoes M.J."/>
            <person name="Casal M."/>
            <person name="Rodriguez-Lopez F.C."/>
            <person name="Zelazny A."/>
            <person name="Gallin J.I."/>
            <person name="Holland S.M."/>
        </authorList>
    </citation>
    <scope>NUCLEOTIDE SEQUENCE [LARGE SCALE GENOMIC DNA]</scope>
    <source>
        <strain evidence="4">NIH9.1</strain>
    </source>
</reference>
<dbReference type="SMART" id="SM00014">
    <property type="entry name" value="acidPPc"/>
    <property type="match status" value="1"/>
</dbReference>
<accession>A0AAC9P9W0</accession>
<feature type="domain" description="Phosphatidic acid phosphatase type 2/haloperoxidase" evidence="2">
    <location>
        <begin position="135"/>
        <end position="255"/>
    </location>
</feature>
<evidence type="ECO:0000259" key="2">
    <source>
        <dbReference type="SMART" id="SM00014"/>
    </source>
</evidence>
<protein>
    <submittedName>
        <fullName evidence="3">Phosphoesterase, PAP2 family</fullName>
    </submittedName>
</protein>
<dbReference type="AlphaFoldDB" id="A0AAC9P9W0"/>
<dbReference type="Gene3D" id="1.20.144.10">
    <property type="entry name" value="Phosphatidic acid phosphatase type 2/haloperoxidase"/>
    <property type="match status" value="1"/>
</dbReference>
<evidence type="ECO:0000313" key="4">
    <source>
        <dbReference type="Proteomes" id="UP000182373"/>
    </source>
</evidence>
<organism evidence="3 4">
    <name type="scientific">Granulibacter bethesdensis</name>
    <dbReference type="NCBI Taxonomy" id="364410"/>
    <lineage>
        <taxon>Bacteria</taxon>
        <taxon>Pseudomonadati</taxon>
        <taxon>Pseudomonadota</taxon>
        <taxon>Alphaproteobacteria</taxon>
        <taxon>Acetobacterales</taxon>
        <taxon>Acetobacteraceae</taxon>
        <taxon>Granulibacter</taxon>
    </lineage>
</organism>
<feature type="transmembrane region" description="Helical" evidence="1">
    <location>
        <begin position="107"/>
        <end position="125"/>
    </location>
</feature>
<feature type="transmembrane region" description="Helical" evidence="1">
    <location>
        <begin position="217"/>
        <end position="234"/>
    </location>
</feature>
<keyword evidence="1" id="KW-0812">Transmembrane</keyword>
<feature type="transmembrane region" description="Helical" evidence="1">
    <location>
        <begin position="131"/>
        <end position="149"/>
    </location>
</feature>
<feature type="transmembrane region" description="Helical" evidence="1">
    <location>
        <begin position="59"/>
        <end position="78"/>
    </location>
</feature>
<proteinExistence type="predicted"/>
<evidence type="ECO:0000256" key="1">
    <source>
        <dbReference type="SAM" id="Phobius"/>
    </source>
</evidence>
<name>A0AAC9P9W0_9PROT</name>
<keyword evidence="1" id="KW-1133">Transmembrane helix</keyword>
<dbReference type="InterPro" id="IPR000326">
    <property type="entry name" value="PAP2/HPO"/>
</dbReference>
<dbReference type="EMBL" id="CP018191">
    <property type="protein sequence ID" value="APH55549.1"/>
    <property type="molecule type" value="Genomic_DNA"/>
</dbReference>
<dbReference type="SUPFAM" id="SSF48317">
    <property type="entry name" value="Acid phosphatase/Vanadium-dependent haloperoxidase"/>
    <property type="match status" value="1"/>
</dbReference>
<gene>
    <name evidence="3" type="ORF">GbCGDNIH9_2224</name>
</gene>
<keyword evidence="1" id="KW-0472">Membrane</keyword>